<proteinExistence type="predicted"/>
<dbReference type="NCBIfam" id="NF047659">
    <property type="entry name" value="THC0290_0291_fam"/>
    <property type="match status" value="1"/>
</dbReference>
<evidence type="ECO:0008006" key="6">
    <source>
        <dbReference type="Google" id="ProtNLM"/>
    </source>
</evidence>
<organism evidence="3 4">
    <name type="scientific">Leeuwenhoekiella palythoae</name>
    <dbReference type="NCBI Taxonomy" id="573501"/>
    <lineage>
        <taxon>Bacteria</taxon>
        <taxon>Pseudomonadati</taxon>
        <taxon>Bacteroidota</taxon>
        <taxon>Flavobacteriia</taxon>
        <taxon>Flavobacteriales</taxon>
        <taxon>Flavobacteriaceae</taxon>
        <taxon>Leeuwenhoekiella</taxon>
    </lineage>
</organism>
<evidence type="ECO:0000313" key="2">
    <source>
        <dbReference type="EMBL" id="RXG31234.1"/>
    </source>
</evidence>
<dbReference type="STRING" id="573501.SAMN04487999_1081"/>
<evidence type="ECO:0000256" key="1">
    <source>
        <dbReference type="SAM" id="SignalP"/>
    </source>
</evidence>
<dbReference type="Proteomes" id="UP000290037">
    <property type="component" value="Unassembled WGS sequence"/>
</dbReference>
<reference evidence="4" key="2">
    <citation type="submission" date="2016-11" db="EMBL/GenBank/DDBJ databases">
        <authorList>
            <person name="Varghese N."/>
            <person name="Submissions S."/>
        </authorList>
    </citation>
    <scope>NUCLEOTIDE SEQUENCE [LARGE SCALE GENOMIC DNA]</scope>
    <source>
        <strain evidence="4">DSM 19859</strain>
    </source>
</reference>
<sequence>MNTKILFSVLIICLSIPFAGKAQLAFSNEVGVIAGPLLFQSDFGLRNNVDTNINNQGWGIGIVHYFNFSYRADCNCYTRDRYFNDHFKLRSEADLHYTKFTHEGIESQKDTEEGRDLRDHTGSSLVFELGMQLEYFPLSIRDFQAGGFRIAPYISLGAHYVGFNPSYESSQDVPGATPEDIYFDDFLVGDGGELGGISDASGNTWALTGSVGIRYKLTVLSDLNLELRYHKYYSNWVDGLNPDPEFYPPNKYDDSIVWLNIGYIYYLNF</sequence>
<dbReference type="Proteomes" id="UP000184240">
    <property type="component" value="Unassembled WGS sequence"/>
</dbReference>
<evidence type="ECO:0000313" key="4">
    <source>
        <dbReference type="Proteomes" id="UP000184240"/>
    </source>
</evidence>
<dbReference type="EMBL" id="FQXT01000002">
    <property type="protein sequence ID" value="SHH83348.1"/>
    <property type="molecule type" value="Genomic_DNA"/>
</dbReference>
<name>A0A1M5W7E1_9FLAO</name>
<reference evidence="2 5" key="3">
    <citation type="submission" date="2018-07" db="EMBL/GenBank/DDBJ databases">
        <title>Leeuwenhoekiella genomics.</title>
        <authorList>
            <person name="Tahon G."/>
            <person name="Willems A."/>
        </authorList>
    </citation>
    <scope>NUCLEOTIDE SEQUENCE [LARGE SCALE GENOMIC DNA]</scope>
    <source>
        <strain evidence="2 5">LMG 24856</strain>
    </source>
</reference>
<keyword evidence="5" id="KW-1185">Reference proteome</keyword>
<dbReference type="EMBL" id="QOVN01000001">
    <property type="protein sequence ID" value="RXG31234.1"/>
    <property type="molecule type" value="Genomic_DNA"/>
</dbReference>
<dbReference type="OrthoDB" id="1142271at2"/>
<dbReference type="RefSeq" id="WP_072981107.1">
    <property type="nucleotide sequence ID" value="NZ_FQXT01000002.1"/>
</dbReference>
<dbReference type="Gene3D" id="2.40.160.20">
    <property type="match status" value="1"/>
</dbReference>
<evidence type="ECO:0000313" key="5">
    <source>
        <dbReference type="Proteomes" id="UP000290037"/>
    </source>
</evidence>
<protein>
    <recommendedName>
        <fullName evidence="6">Glutamate dehydrogenase</fullName>
    </recommendedName>
</protein>
<keyword evidence="1" id="KW-0732">Signal</keyword>
<feature type="chain" id="PRO_5009914618" description="Glutamate dehydrogenase" evidence="1">
    <location>
        <begin position="25"/>
        <end position="269"/>
    </location>
</feature>
<gene>
    <name evidence="2" type="ORF">DSM01_374</name>
    <name evidence="3" type="ORF">SAMN04487999_1081</name>
</gene>
<feature type="signal peptide" evidence="1">
    <location>
        <begin position="1"/>
        <end position="24"/>
    </location>
</feature>
<accession>A0A1M5W7E1</accession>
<reference evidence="3" key="1">
    <citation type="submission" date="2016-11" db="EMBL/GenBank/DDBJ databases">
        <authorList>
            <person name="Jaros S."/>
            <person name="Januszkiewicz K."/>
            <person name="Wedrychowicz H."/>
        </authorList>
    </citation>
    <scope>NUCLEOTIDE SEQUENCE [LARGE SCALE GENOMIC DNA]</scope>
    <source>
        <strain evidence="3">DSM 19859</strain>
    </source>
</reference>
<dbReference type="AlphaFoldDB" id="A0A1M5W7E1"/>
<evidence type="ECO:0000313" key="3">
    <source>
        <dbReference type="EMBL" id="SHH83348.1"/>
    </source>
</evidence>